<feature type="region of interest" description="Disordered" evidence="14">
    <location>
        <begin position="146"/>
        <end position="165"/>
    </location>
</feature>
<evidence type="ECO:0000256" key="1">
    <source>
        <dbReference type="ARBA" id="ARBA00004123"/>
    </source>
</evidence>
<dbReference type="Proteomes" id="UP001165090">
    <property type="component" value="Unassembled WGS sequence"/>
</dbReference>
<comment type="catalytic activity">
    <reaction evidence="12">
        <text>L-arginyl-[protein] + 2 S-adenosyl-L-methionine = N(omega),N(omega)-dimethyl-L-arginyl-[protein] + 2 S-adenosyl-L-homocysteine + 2 H(+)</text>
        <dbReference type="Rhea" id="RHEA:48096"/>
        <dbReference type="Rhea" id="RHEA-COMP:10532"/>
        <dbReference type="Rhea" id="RHEA-COMP:11991"/>
        <dbReference type="ChEBI" id="CHEBI:15378"/>
        <dbReference type="ChEBI" id="CHEBI:29965"/>
        <dbReference type="ChEBI" id="CHEBI:57856"/>
        <dbReference type="ChEBI" id="CHEBI:59789"/>
        <dbReference type="ChEBI" id="CHEBI:61897"/>
        <dbReference type="EC" id="2.1.1.319"/>
    </reaction>
</comment>
<evidence type="ECO:0000256" key="6">
    <source>
        <dbReference type="ARBA" id="ARBA00022679"/>
    </source>
</evidence>
<feature type="region of interest" description="Disordered" evidence="14">
    <location>
        <begin position="179"/>
        <end position="306"/>
    </location>
</feature>
<dbReference type="PANTHER" id="PTHR11006:SF10">
    <property type="entry name" value="HISTONE-ARGININE METHYLTRANSFERASE CARMER-RELATED"/>
    <property type="match status" value="1"/>
</dbReference>
<dbReference type="CDD" id="cd02440">
    <property type="entry name" value="AdoMet_MTases"/>
    <property type="match status" value="1"/>
</dbReference>
<evidence type="ECO:0000256" key="13">
    <source>
        <dbReference type="PROSITE-ProRule" id="PRU01015"/>
    </source>
</evidence>
<evidence type="ECO:0000256" key="7">
    <source>
        <dbReference type="ARBA" id="ARBA00022691"/>
    </source>
</evidence>
<keyword evidence="7 13" id="KW-0949">S-adenosyl-L-methionine</keyword>
<evidence type="ECO:0000313" key="17">
    <source>
        <dbReference type="Proteomes" id="UP001165090"/>
    </source>
</evidence>
<feature type="domain" description="Protein arginine N-methyltransferase" evidence="15">
    <location>
        <begin position="494"/>
        <end position="661"/>
    </location>
</feature>
<keyword evidence="10" id="KW-0804">Transcription</keyword>
<evidence type="ECO:0000256" key="9">
    <source>
        <dbReference type="ARBA" id="ARBA00023015"/>
    </source>
</evidence>
<feature type="compositionally biased region" description="Low complexity" evidence="14">
    <location>
        <begin position="296"/>
        <end position="306"/>
    </location>
</feature>
<evidence type="ECO:0000256" key="2">
    <source>
        <dbReference type="ARBA" id="ARBA00004496"/>
    </source>
</evidence>
<evidence type="ECO:0000313" key="16">
    <source>
        <dbReference type="EMBL" id="GLI67723.1"/>
    </source>
</evidence>
<evidence type="ECO:0000256" key="11">
    <source>
        <dbReference type="ARBA" id="ARBA00023242"/>
    </source>
</evidence>
<dbReference type="SUPFAM" id="SSF53335">
    <property type="entry name" value="S-adenosyl-L-methionine-dependent methyltransferases"/>
    <property type="match status" value="1"/>
</dbReference>
<keyword evidence="4" id="KW-0963">Cytoplasm</keyword>
<feature type="compositionally biased region" description="Polar residues" evidence="14">
    <location>
        <begin position="16"/>
        <end position="34"/>
    </location>
</feature>
<keyword evidence="8" id="KW-0156">Chromatin regulator</keyword>
<dbReference type="InterPro" id="IPR029063">
    <property type="entry name" value="SAM-dependent_MTases_sf"/>
</dbReference>
<keyword evidence="11" id="KW-0539">Nucleus</keyword>
<sequence length="726" mass="75939">MLHGTRPASELRPNSPGLNANRMPSTSEGRMTSTNDKKIFPNLRVASMQPENGSISWESALSAKLIITRASDAAPVIQMENQASGNFFVQCILSSRTTWRAGAALFFVSPLPGSADGKLVAVKCPTKAVADQLQAALEAALAGPHEAAAAGAPPPAHSDANGDPARMAAAGVSCYPGRPIGDAATGRSSVPDSGSGWRPPPSPGPQLPPPSPENGAPDTAVGSRVANGLGQTSGAENGSGAGSRTHDGPAVAAGPGRNSWMPPRSPLHSVGAVTGSPLHSQQQQQQQQDHHRLTNGGDPAASGAGGAVPAVDGAVCGTNDASAATAAATPVLLLNHFDRKICRASSDMYFHYYGMLQHQQNMLQDYTRTGTYYSVILGNPDDFRGRVVMDVGAGSGILSLFAAQAGASRVYAVEASGMARFARLLADANPSVGSRITVVNSKVEELSLPERVDVLVSEPMGTLLVNERMLESYIFARDHFLKPGGKMFPQLGRIHAACFSDEILHAEVAAKSAFWLQSSFYGVDVTSLHPAATEGYFGQVVVDAFDPSLLVTSCATRALDFGTLPEADLLDIDMPLELSTGSAAPVTIHGLACWFDVFFAGAQQPVWLTTAPGMPTTHWFQLRCVLQQPLLVTAPNTRITGRLHLVAHARQSYDIYLTLTTQSLQPGQPPQTSSGKFDLKEPYYRQLTSYGAAAAAATLAGAAAQAMGADGGVAAVATENVGWGWM</sequence>
<proteinExistence type="predicted"/>
<name>A0ABQ5SE17_9CHLO</name>
<protein>
    <recommendedName>
        <fullName evidence="3">type I protein arginine methyltransferase</fullName>
        <ecNumber evidence="3">2.1.1.319</ecNumber>
    </recommendedName>
</protein>
<dbReference type="EC" id="2.1.1.319" evidence="3"/>
<comment type="caution">
    <text evidence="16">The sequence shown here is derived from an EMBL/GenBank/DDBJ whole genome shotgun (WGS) entry which is preliminary data.</text>
</comment>
<keyword evidence="5 13" id="KW-0489">Methyltransferase</keyword>
<evidence type="ECO:0000256" key="14">
    <source>
        <dbReference type="SAM" id="MobiDB-lite"/>
    </source>
</evidence>
<evidence type="ECO:0000256" key="10">
    <source>
        <dbReference type="ARBA" id="ARBA00023163"/>
    </source>
</evidence>
<dbReference type="EMBL" id="BSDZ01000078">
    <property type="protein sequence ID" value="GLI67723.1"/>
    <property type="molecule type" value="Genomic_DNA"/>
</dbReference>
<keyword evidence="6 13" id="KW-0808">Transferase</keyword>
<comment type="subcellular location">
    <subcellularLocation>
        <location evidence="2">Cytoplasm</location>
    </subcellularLocation>
    <subcellularLocation>
        <location evidence="1">Nucleus</location>
    </subcellularLocation>
</comment>
<evidence type="ECO:0000256" key="12">
    <source>
        <dbReference type="ARBA" id="ARBA00049086"/>
    </source>
</evidence>
<evidence type="ECO:0000256" key="5">
    <source>
        <dbReference type="ARBA" id="ARBA00022603"/>
    </source>
</evidence>
<gene>
    <name evidence="16" type="ORF">VaNZ11_011923</name>
</gene>
<dbReference type="PROSITE" id="PS51678">
    <property type="entry name" value="SAM_MT_PRMT"/>
    <property type="match status" value="1"/>
</dbReference>
<dbReference type="Pfam" id="PF22528">
    <property type="entry name" value="PRMT_C"/>
    <property type="match status" value="1"/>
</dbReference>
<evidence type="ECO:0000256" key="8">
    <source>
        <dbReference type="ARBA" id="ARBA00022853"/>
    </source>
</evidence>
<feature type="region of interest" description="Disordered" evidence="14">
    <location>
        <begin position="1"/>
        <end position="36"/>
    </location>
</feature>
<keyword evidence="17" id="KW-1185">Reference proteome</keyword>
<dbReference type="Pfam" id="PF06325">
    <property type="entry name" value="PrmA"/>
    <property type="match status" value="1"/>
</dbReference>
<evidence type="ECO:0000256" key="4">
    <source>
        <dbReference type="ARBA" id="ARBA00022490"/>
    </source>
</evidence>
<evidence type="ECO:0000259" key="15">
    <source>
        <dbReference type="Pfam" id="PF22528"/>
    </source>
</evidence>
<evidence type="ECO:0000256" key="3">
    <source>
        <dbReference type="ARBA" id="ARBA00011925"/>
    </source>
</evidence>
<organism evidence="16 17">
    <name type="scientific">Volvox africanus</name>
    <dbReference type="NCBI Taxonomy" id="51714"/>
    <lineage>
        <taxon>Eukaryota</taxon>
        <taxon>Viridiplantae</taxon>
        <taxon>Chlorophyta</taxon>
        <taxon>core chlorophytes</taxon>
        <taxon>Chlorophyceae</taxon>
        <taxon>CS clade</taxon>
        <taxon>Chlamydomonadales</taxon>
        <taxon>Volvocaceae</taxon>
        <taxon>Volvox</taxon>
    </lineage>
</organism>
<accession>A0ABQ5SE17</accession>
<keyword evidence="9" id="KW-0805">Transcription regulation</keyword>
<reference evidence="16 17" key="1">
    <citation type="journal article" date="2023" name="IScience">
        <title>Expanded male sex-determining region conserved during the evolution of homothallism in the green alga Volvox.</title>
        <authorList>
            <person name="Yamamoto K."/>
            <person name="Matsuzaki R."/>
            <person name="Mahakham W."/>
            <person name="Heman W."/>
            <person name="Sekimoto H."/>
            <person name="Kawachi M."/>
            <person name="Minakuchi Y."/>
            <person name="Toyoda A."/>
            <person name="Nozaki H."/>
        </authorList>
    </citation>
    <scope>NUCLEOTIDE SEQUENCE [LARGE SCALE GENOMIC DNA]</scope>
    <source>
        <strain evidence="16 17">NIES-4468</strain>
    </source>
</reference>
<dbReference type="Gene3D" id="2.70.160.11">
    <property type="entry name" value="Hnrnp arginine n-methyltransferase1"/>
    <property type="match status" value="1"/>
</dbReference>
<dbReference type="InterPro" id="IPR055135">
    <property type="entry name" value="PRMT_dom"/>
</dbReference>
<dbReference type="PANTHER" id="PTHR11006">
    <property type="entry name" value="PROTEIN ARGININE N-METHYLTRANSFERASE"/>
    <property type="match status" value="1"/>
</dbReference>
<dbReference type="InterPro" id="IPR025799">
    <property type="entry name" value="Arg_MeTrfase"/>
</dbReference>
<feature type="compositionally biased region" description="Pro residues" evidence="14">
    <location>
        <begin position="198"/>
        <end position="212"/>
    </location>
</feature>
<dbReference type="Gene3D" id="3.40.50.150">
    <property type="entry name" value="Vaccinia Virus protein VP39"/>
    <property type="match status" value="1"/>
</dbReference>